<proteinExistence type="predicted"/>
<dbReference type="RefSeq" id="WP_181929010.1">
    <property type="nucleotide sequence ID" value="NZ_CP054698.1"/>
</dbReference>
<sequence>MLAMPEVMSRPKGNEKRLVVYVSQEIFDELDALATKEDRSISNYTRNLILQALEKLRGGKND</sequence>
<dbReference type="AlphaFoldDB" id="A0A7D7LE80"/>
<name>A0A7D7LE80_9NOSO</name>
<dbReference type="KEGG" id="ned:HUN01_28655"/>
<dbReference type="GO" id="GO:0006355">
    <property type="term" value="P:regulation of DNA-templated transcription"/>
    <property type="evidence" value="ECO:0007669"/>
    <property type="project" value="InterPro"/>
</dbReference>
<evidence type="ECO:0000313" key="2">
    <source>
        <dbReference type="Proteomes" id="UP000514713"/>
    </source>
</evidence>
<dbReference type="Proteomes" id="UP000514713">
    <property type="component" value="Chromosome"/>
</dbReference>
<reference evidence="2" key="1">
    <citation type="submission" date="2020-06" db="EMBL/GenBank/DDBJ databases">
        <title>Nostoc edaphicum CCNP1411 genome.</title>
        <authorList>
            <person name="Fidor A."/>
            <person name="Grabski M."/>
            <person name="Gawor J."/>
            <person name="Gromadka R."/>
            <person name="Wegrzyn G."/>
            <person name="Mazur-Marzec H."/>
        </authorList>
    </citation>
    <scope>NUCLEOTIDE SEQUENCE [LARGE SCALE GENOMIC DNA]</scope>
    <source>
        <strain evidence="2">CCNP1411</strain>
    </source>
</reference>
<gene>
    <name evidence="1" type="ORF">HUN01_28655</name>
</gene>
<dbReference type="SUPFAM" id="SSF47598">
    <property type="entry name" value="Ribbon-helix-helix"/>
    <property type="match status" value="1"/>
</dbReference>
<dbReference type="EMBL" id="CP054698">
    <property type="protein sequence ID" value="QMS91376.1"/>
    <property type="molecule type" value="Genomic_DNA"/>
</dbReference>
<dbReference type="InterPro" id="IPR010985">
    <property type="entry name" value="Ribbon_hlx_hlx"/>
</dbReference>
<organism evidence="1 2">
    <name type="scientific">Nostoc edaphicum CCNP1411</name>
    <dbReference type="NCBI Taxonomy" id="1472755"/>
    <lineage>
        <taxon>Bacteria</taxon>
        <taxon>Bacillati</taxon>
        <taxon>Cyanobacteriota</taxon>
        <taxon>Cyanophyceae</taxon>
        <taxon>Nostocales</taxon>
        <taxon>Nostocaceae</taxon>
        <taxon>Nostoc</taxon>
    </lineage>
</organism>
<evidence type="ECO:0000313" key="1">
    <source>
        <dbReference type="EMBL" id="QMS91376.1"/>
    </source>
</evidence>
<protein>
    <submittedName>
        <fullName evidence="1">Uncharacterized protein</fullName>
    </submittedName>
</protein>
<keyword evidence="2" id="KW-1185">Reference proteome</keyword>
<accession>A0A7D7LE80</accession>